<dbReference type="Pfam" id="PF01470">
    <property type="entry name" value="Peptidase_C15"/>
    <property type="match status" value="1"/>
</dbReference>
<comment type="similarity">
    <text evidence="1">Belongs to the peptidase C15 family.</text>
</comment>
<evidence type="ECO:0000313" key="8">
    <source>
        <dbReference type="Proteomes" id="UP001501257"/>
    </source>
</evidence>
<evidence type="ECO:0000256" key="4">
    <source>
        <dbReference type="ARBA" id="ARBA00022801"/>
    </source>
</evidence>
<dbReference type="CDD" id="cd00501">
    <property type="entry name" value="Peptidase_C15"/>
    <property type="match status" value="1"/>
</dbReference>
<evidence type="ECO:0000256" key="3">
    <source>
        <dbReference type="ARBA" id="ARBA00022670"/>
    </source>
</evidence>
<keyword evidence="3" id="KW-0645">Protease</keyword>
<protein>
    <recommendedName>
        <fullName evidence="6">Pyroglutamyl-peptidase I</fullName>
        <ecNumber evidence="6">3.4.19.3</ecNumber>
    </recommendedName>
</protein>
<dbReference type="InterPro" id="IPR000816">
    <property type="entry name" value="Peptidase_C15"/>
</dbReference>
<dbReference type="Proteomes" id="UP001501257">
    <property type="component" value="Unassembled WGS sequence"/>
</dbReference>
<dbReference type="InterPro" id="IPR036440">
    <property type="entry name" value="Peptidase_C15-like_sf"/>
</dbReference>
<proteinExistence type="inferred from homology"/>
<keyword evidence="2" id="KW-0963">Cytoplasm</keyword>
<accession>A0ABP9TT02</accession>
<dbReference type="EMBL" id="BAABLK010000091">
    <property type="protein sequence ID" value="GAA5228883.1"/>
    <property type="molecule type" value="Genomic_DNA"/>
</dbReference>
<keyword evidence="8" id="KW-1185">Reference proteome</keyword>
<dbReference type="RefSeq" id="WP_210101314.1">
    <property type="nucleotide sequence ID" value="NZ_BAABLK010000091.1"/>
</dbReference>
<evidence type="ECO:0000256" key="1">
    <source>
        <dbReference type="ARBA" id="ARBA00006641"/>
    </source>
</evidence>
<comment type="catalytic activity">
    <reaction evidence="6">
        <text>Release of an N-terminal pyroglutamyl group from a polypeptide, the second amino acid generally not being Pro.</text>
        <dbReference type="EC" id="3.4.19.3"/>
    </reaction>
</comment>
<sequence length="210" mass="22238">MILLTGFEPFGDRGFNPSFAIAQQAAAILVEQGIEAKAAQLPCVFATAPAQLDALLERYSPSVVIGLGLAAGRATMALEKVAINHIDARIVDNSGAQPIDVPVCQDGPNAYFSTLPLKAAVQVLRESGDERAAIDVNISYTAGSFVCNQMFYWLMHRLESTPGVRGGFIHVPWMDETDQGLGQMAQAVATVGLLASSDVAEPLISAGTEY</sequence>
<dbReference type="PRINTS" id="PR00706">
    <property type="entry name" value="PYROGLUPTASE"/>
</dbReference>
<dbReference type="Gene3D" id="3.40.630.20">
    <property type="entry name" value="Peptidase C15, pyroglutamyl peptidase I-like"/>
    <property type="match status" value="1"/>
</dbReference>
<comment type="caution">
    <text evidence="7">The sequence shown here is derived from an EMBL/GenBank/DDBJ whole genome shotgun (WGS) entry which is preliminary data.</text>
</comment>
<evidence type="ECO:0000256" key="2">
    <source>
        <dbReference type="ARBA" id="ARBA00022490"/>
    </source>
</evidence>
<dbReference type="PIRSF" id="PIRSF015592">
    <property type="entry name" value="Prld-crbxl_pptds"/>
    <property type="match status" value="1"/>
</dbReference>
<reference evidence="8" key="1">
    <citation type="journal article" date="2019" name="Int. J. Syst. Evol. Microbiol.">
        <title>The Global Catalogue of Microorganisms (GCM) 10K type strain sequencing project: providing services to taxonomists for standard genome sequencing and annotation.</title>
        <authorList>
            <consortium name="The Broad Institute Genomics Platform"/>
            <consortium name="The Broad Institute Genome Sequencing Center for Infectious Disease"/>
            <person name="Wu L."/>
            <person name="Ma J."/>
        </authorList>
    </citation>
    <scope>NUCLEOTIDE SEQUENCE [LARGE SCALE GENOMIC DNA]</scope>
    <source>
        <strain evidence="8">JCM 18952</strain>
    </source>
</reference>
<keyword evidence="5" id="KW-0788">Thiol protease</keyword>
<keyword evidence="4" id="KW-0378">Hydrolase</keyword>
<dbReference type="PROSITE" id="PS01334">
    <property type="entry name" value="PYRASE_CYS"/>
    <property type="match status" value="1"/>
</dbReference>
<dbReference type="SUPFAM" id="SSF53182">
    <property type="entry name" value="Pyrrolidone carboxyl peptidase (pyroglutamate aminopeptidase)"/>
    <property type="match status" value="1"/>
</dbReference>
<dbReference type="EC" id="3.4.19.3" evidence="6"/>
<gene>
    <name evidence="7" type="primary">pcp</name>
    <name evidence="7" type="ORF">GCM10025778_34220</name>
</gene>
<evidence type="ECO:0000256" key="5">
    <source>
        <dbReference type="ARBA" id="ARBA00022807"/>
    </source>
</evidence>
<name>A0ABP9TT02_9MICC</name>
<dbReference type="PANTHER" id="PTHR23402">
    <property type="entry name" value="PROTEASE FAMILY C15 PYROGLUTAMYL-PEPTIDASE I-RELATED"/>
    <property type="match status" value="1"/>
</dbReference>
<dbReference type="InterPro" id="IPR033694">
    <property type="entry name" value="PGPEP1_Cys_AS"/>
</dbReference>
<organism evidence="7 8">
    <name type="scientific">Paeniglutamicibacter antarcticus</name>
    <dbReference type="NCBI Taxonomy" id="494023"/>
    <lineage>
        <taxon>Bacteria</taxon>
        <taxon>Bacillati</taxon>
        <taxon>Actinomycetota</taxon>
        <taxon>Actinomycetes</taxon>
        <taxon>Micrococcales</taxon>
        <taxon>Micrococcaceae</taxon>
        <taxon>Paeniglutamicibacter</taxon>
    </lineage>
</organism>
<evidence type="ECO:0000313" key="7">
    <source>
        <dbReference type="EMBL" id="GAA5228883.1"/>
    </source>
</evidence>
<dbReference type="InterPro" id="IPR016125">
    <property type="entry name" value="Peptidase_C15-like"/>
</dbReference>
<evidence type="ECO:0000256" key="6">
    <source>
        <dbReference type="PROSITE-ProRule" id="PRU10077"/>
    </source>
</evidence>
<feature type="active site" evidence="6">
    <location>
        <position position="147"/>
    </location>
</feature>
<dbReference type="PANTHER" id="PTHR23402:SF1">
    <property type="entry name" value="PYROGLUTAMYL-PEPTIDASE I"/>
    <property type="match status" value="1"/>
</dbReference>